<dbReference type="Proteomes" id="UP001230951">
    <property type="component" value="Unassembled WGS sequence"/>
</dbReference>
<proteinExistence type="predicted"/>
<protein>
    <submittedName>
        <fullName evidence="1">Uncharacterized protein</fullName>
    </submittedName>
</protein>
<evidence type="ECO:0000313" key="1">
    <source>
        <dbReference type="EMBL" id="MDQ0180247.1"/>
    </source>
</evidence>
<reference evidence="1 2" key="1">
    <citation type="submission" date="2023-07" db="EMBL/GenBank/DDBJ databases">
        <title>Sorghum-associated microbial communities from plants grown in Nebraska, USA.</title>
        <authorList>
            <person name="Schachtman D."/>
        </authorList>
    </citation>
    <scope>NUCLEOTIDE SEQUENCE [LARGE SCALE GENOMIC DNA]</scope>
    <source>
        <strain evidence="1 2">DS1016</strain>
    </source>
</reference>
<sequence length="240" mass="25475">MVATIAGLVLSVTSLILSTEIFNAGQRATESALDVQSAGWFSSTFPEFTGPDGKPLMPDTSGTQAKNAGTPIGLFLVSNVGRTAETITGIEQTDTSGSRYSVNAVTIVSAGVARTTAYGPVFVIAPGESVLVAAGLTSTSFFGSDAKTLEFTAKHSDKSLTVDLSRIKLDGKNGLDCSGHNASLCRWADSQIVASLKDSAKELYWMCLPKMDVLDQIPSLQRTVCDKWLKENNWRSISDP</sequence>
<evidence type="ECO:0000313" key="2">
    <source>
        <dbReference type="Proteomes" id="UP001230951"/>
    </source>
</evidence>
<gene>
    <name evidence="1" type="ORF">J2S93_001663</name>
</gene>
<dbReference type="EMBL" id="JAUSTF010000002">
    <property type="protein sequence ID" value="MDQ0180247.1"/>
    <property type="molecule type" value="Genomic_DNA"/>
</dbReference>
<comment type="caution">
    <text evidence="1">The sequence shown here is derived from an EMBL/GenBank/DDBJ whole genome shotgun (WGS) entry which is preliminary data.</text>
</comment>
<name>A0ABT9X3X9_9MICC</name>
<organism evidence="1 2">
    <name type="scientific">Arthrobacter bambusae</name>
    <dbReference type="NCBI Taxonomy" id="1338426"/>
    <lineage>
        <taxon>Bacteria</taxon>
        <taxon>Bacillati</taxon>
        <taxon>Actinomycetota</taxon>
        <taxon>Actinomycetes</taxon>
        <taxon>Micrococcales</taxon>
        <taxon>Micrococcaceae</taxon>
        <taxon>Arthrobacter</taxon>
    </lineage>
</organism>
<dbReference type="RefSeq" id="WP_306972547.1">
    <property type="nucleotide sequence ID" value="NZ_JAUSSX010000002.1"/>
</dbReference>
<accession>A0ABT9X3X9</accession>
<keyword evidence="2" id="KW-1185">Reference proteome</keyword>